<dbReference type="NCBIfam" id="NF003705">
    <property type="entry name" value="PRK05322.1"/>
    <property type="match status" value="1"/>
</dbReference>
<feature type="domain" description="GHMP kinase C-terminal" evidence="14">
    <location>
        <begin position="282"/>
        <end position="352"/>
    </location>
</feature>
<dbReference type="InterPro" id="IPR013750">
    <property type="entry name" value="GHMP_kinase_C_dom"/>
</dbReference>
<feature type="binding site" evidence="11">
    <location>
        <position position="128"/>
    </location>
    <ligand>
        <name>Mg(2+)</name>
        <dbReference type="ChEBI" id="CHEBI:18420"/>
    </ligand>
</feature>
<evidence type="ECO:0000256" key="1">
    <source>
        <dbReference type="ARBA" id="ARBA00006566"/>
    </source>
</evidence>
<reference evidence="16" key="1">
    <citation type="submission" date="2021-01" db="EMBL/GenBank/DDBJ databases">
        <title>Draft genome sequence of Acholeplasmataceae bacterium strain Mahy22.</title>
        <authorList>
            <person name="Watanabe M."/>
            <person name="Kojima H."/>
            <person name="Fukui M."/>
        </authorList>
    </citation>
    <scope>NUCLEOTIDE SEQUENCE</scope>
    <source>
        <strain evidence="16">Mahy22</strain>
    </source>
</reference>
<evidence type="ECO:0000259" key="13">
    <source>
        <dbReference type="Pfam" id="PF00288"/>
    </source>
</evidence>
<gene>
    <name evidence="11 16" type="primary">galK</name>
    <name evidence="16" type="ORF">MPAN_001520</name>
</gene>
<dbReference type="PROSITE" id="PS00106">
    <property type="entry name" value="GALACTOKINASE"/>
    <property type="match status" value="1"/>
</dbReference>
<evidence type="ECO:0000256" key="12">
    <source>
        <dbReference type="NCBIfam" id="TIGR00131"/>
    </source>
</evidence>
<dbReference type="InterPro" id="IPR006204">
    <property type="entry name" value="GHMP_kinase_N_dom"/>
</dbReference>
<dbReference type="SUPFAM" id="SSF54211">
    <property type="entry name" value="Ribosomal protein S5 domain 2-like"/>
    <property type="match status" value="1"/>
</dbReference>
<dbReference type="InterPro" id="IPR022963">
    <property type="entry name" value="Galactokinase_bac"/>
</dbReference>
<keyword evidence="2 11" id="KW-0963">Cytoplasm</keyword>
<feature type="binding site" evidence="11">
    <location>
        <position position="66"/>
    </location>
    <ligand>
        <name>ATP</name>
        <dbReference type="ChEBI" id="CHEBI:30616"/>
    </ligand>
</feature>
<dbReference type="InterPro" id="IPR019539">
    <property type="entry name" value="GalKase_N"/>
</dbReference>
<dbReference type="GO" id="GO:0004335">
    <property type="term" value="F:galactokinase activity"/>
    <property type="evidence" value="ECO:0007669"/>
    <property type="project" value="UniProtKB-UniRule"/>
</dbReference>
<proteinExistence type="inferred from homology"/>
<dbReference type="EMBL" id="AP024412">
    <property type="protein sequence ID" value="BCR35259.1"/>
    <property type="molecule type" value="Genomic_DNA"/>
</dbReference>
<dbReference type="InterPro" id="IPR036554">
    <property type="entry name" value="GHMP_kinase_C_sf"/>
</dbReference>
<dbReference type="InterPro" id="IPR000705">
    <property type="entry name" value="Galactokinase"/>
</dbReference>
<dbReference type="RefSeq" id="WP_176239128.1">
    <property type="nucleotide sequence ID" value="NZ_AP024412.1"/>
</dbReference>
<dbReference type="AlphaFoldDB" id="A0A7U9THP4"/>
<dbReference type="EC" id="2.7.1.6" evidence="11 12"/>
<evidence type="ECO:0000256" key="10">
    <source>
        <dbReference type="ARBA" id="ARBA00023277"/>
    </source>
</evidence>
<evidence type="ECO:0000259" key="14">
    <source>
        <dbReference type="Pfam" id="PF08544"/>
    </source>
</evidence>
<dbReference type="GO" id="GO:0005829">
    <property type="term" value="C:cytosol"/>
    <property type="evidence" value="ECO:0007669"/>
    <property type="project" value="TreeGrafter"/>
</dbReference>
<dbReference type="Pfam" id="PF00288">
    <property type="entry name" value="GHMP_kinases_N"/>
    <property type="match status" value="1"/>
</dbReference>
<keyword evidence="8 11" id="KW-0460">Magnesium</keyword>
<dbReference type="PANTHER" id="PTHR10457">
    <property type="entry name" value="MEVALONATE KINASE/GALACTOKINASE"/>
    <property type="match status" value="1"/>
</dbReference>
<keyword evidence="9 11" id="KW-0299">Galactose metabolism</keyword>
<dbReference type="GO" id="GO:0000287">
    <property type="term" value="F:magnesium ion binding"/>
    <property type="evidence" value="ECO:0007669"/>
    <property type="project" value="UniProtKB-UniRule"/>
</dbReference>
<comment type="function">
    <text evidence="11">Catalyzes the transfer of the gamma-phosphate of ATP to D-galactose to form alpha-D-galactose-1-phosphate (Gal-1-P).</text>
</comment>
<dbReference type="Gene3D" id="3.30.230.10">
    <property type="match status" value="1"/>
</dbReference>
<dbReference type="InterPro" id="IPR019741">
    <property type="entry name" value="Galactokinase_CS"/>
</dbReference>
<dbReference type="FunFam" id="3.30.70.890:FF:000001">
    <property type="entry name" value="Galactokinase"/>
    <property type="match status" value="1"/>
</dbReference>
<evidence type="ECO:0000313" key="16">
    <source>
        <dbReference type="EMBL" id="BCR35259.1"/>
    </source>
</evidence>
<keyword evidence="3 11" id="KW-0808">Transferase</keyword>
<feature type="domain" description="GHMP kinase N-terminal" evidence="13">
    <location>
        <begin position="92"/>
        <end position="179"/>
    </location>
</feature>
<comment type="caution">
    <text evidence="11">Lacks conserved residue(s) required for the propagation of feature annotation.</text>
</comment>
<dbReference type="GO" id="GO:0006012">
    <property type="term" value="P:galactose metabolic process"/>
    <property type="evidence" value="ECO:0007669"/>
    <property type="project" value="UniProtKB-UniRule"/>
</dbReference>
<dbReference type="Pfam" id="PF08544">
    <property type="entry name" value="GHMP_kinases_C"/>
    <property type="match status" value="1"/>
</dbReference>
<dbReference type="Pfam" id="PF10509">
    <property type="entry name" value="GalKase_gal_bdg"/>
    <property type="match status" value="1"/>
</dbReference>
<comment type="catalytic activity">
    <reaction evidence="11">
        <text>alpha-D-galactose + ATP = alpha-D-galactose 1-phosphate + ADP + H(+)</text>
        <dbReference type="Rhea" id="RHEA:13553"/>
        <dbReference type="ChEBI" id="CHEBI:15378"/>
        <dbReference type="ChEBI" id="CHEBI:28061"/>
        <dbReference type="ChEBI" id="CHEBI:30616"/>
        <dbReference type="ChEBI" id="CHEBI:58336"/>
        <dbReference type="ChEBI" id="CHEBI:456216"/>
        <dbReference type="EC" id="2.7.1.6"/>
    </reaction>
</comment>
<feature type="site" description="Transition state stabilizer" evidence="11">
    <location>
        <position position="26"/>
    </location>
</feature>
<dbReference type="UniPathway" id="UPA00214"/>
<comment type="pathway">
    <text evidence="11">Carbohydrate metabolism; galactose metabolism.</text>
</comment>
<feature type="active site" description="Proton acceptor" evidence="11">
    <location>
        <position position="172"/>
    </location>
</feature>
<evidence type="ECO:0000256" key="6">
    <source>
        <dbReference type="ARBA" id="ARBA00022777"/>
    </source>
</evidence>
<organism evidence="16 17">
    <name type="scientific">Mariniplasma anaerobium</name>
    <dbReference type="NCBI Taxonomy" id="2735436"/>
    <lineage>
        <taxon>Bacteria</taxon>
        <taxon>Bacillati</taxon>
        <taxon>Mycoplasmatota</taxon>
        <taxon>Mollicutes</taxon>
        <taxon>Acholeplasmatales</taxon>
        <taxon>Acholeplasmataceae</taxon>
        <taxon>Mariniplasma</taxon>
    </lineage>
</organism>
<keyword evidence="7 11" id="KW-0067">ATP-binding</keyword>
<evidence type="ECO:0000256" key="3">
    <source>
        <dbReference type="ARBA" id="ARBA00022679"/>
    </source>
</evidence>
<keyword evidence="4 11" id="KW-0479">Metal-binding</keyword>
<keyword evidence="17" id="KW-1185">Reference proteome</keyword>
<accession>A0A7U9THP4</accession>
<dbReference type="InterPro" id="IPR006206">
    <property type="entry name" value="Mevalonate/galactokinase"/>
</dbReference>
<comment type="subcellular location">
    <subcellularLocation>
        <location evidence="11">Cytoplasm</location>
    </subcellularLocation>
</comment>
<evidence type="ECO:0000259" key="15">
    <source>
        <dbReference type="Pfam" id="PF10509"/>
    </source>
</evidence>
<evidence type="ECO:0000256" key="9">
    <source>
        <dbReference type="ARBA" id="ARBA00023144"/>
    </source>
</evidence>
<evidence type="ECO:0000256" key="11">
    <source>
        <dbReference type="HAMAP-Rule" id="MF_00246"/>
    </source>
</evidence>
<keyword evidence="6 11" id="KW-0418">Kinase</keyword>
<dbReference type="HAMAP" id="MF_00246">
    <property type="entry name" value="Galactokinase"/>
    <property type="match status" value="1"/>
</dbReference>
<evidence type="ECO:0000256" key="7">
    <source>
        <dbReference type="ARBA" id="ARBA00022840"/>
    </source>
</evidence>
<feature type="binding site" evidence="11">
    <location>
        <begin position="32"/>
        <end position="35"/>
    </location>
    <ligand>
        <name>substrate</name>
    </ligand>
</feature>
<feature type="binding site" evidence="11">
    <location>
        <position position="222"/>
    </location>
    <ligand>
        <name>substrate</name>
    </ligand>
</feature>
<keyword evidence="5 11" id="KW-0547">Nucleotide-binding</keyword>
<dbReference type="InterPro" id="IPR014721">
    <property type="entry name" value="Ribsml_uS5_D2-typ_fold_subgr"/>
</dbReference>
<sequence length="383" mass="42955">MKEKMNKQFAKLFNRNDGQVYYSPGRVNLIGEHIDYNGGFVFPCALSYGTYGIAAKRNDPKIKVFSNPFSKEIYTFDLDHLVKDSKNSWADYIKGSIKAILDKGYKIEYGIDLYIEGTLPVNAGLSSSSSLELLIIYIFDHLNSLNINRPEMAILGKDVENKFIGVNSGIMDQFIIANGQKDHAIMLNTETLEYQQIPLFLDTYSLLIVNTNKQRGLADSKYNERFQECQDSMAILQPKFGIKNLCSLSDEQLLLSKDMLSDTIYRRTRHVQTEQKRTILSAKALKAGHIKEFADLMTSSHMSLKNDYEVTGVELDTLVETLLHSGATGARMTGAGFGGCVVALVETDKFDEVCKQTKAIYLDKIGYEPSFYNVVPEDGVSAI</sequence>
<dbReference type="PIRSF" id="PIRSF000530">
    <property type="entry name" value="Galactokinase"/>
    <property type="match status" value="1"/>
</dbReference>
<name>A0A7U9THP4_9MOLU</name>
<keyword evidence="10 11" id="KW-0119">Carbohydrate metabolism</keyword>
<dbReference type="GO" id="GO:0005524">
    <property type="term" value="F:ATP binding"/>
    <property type="evidence" value="ECO:0007669"/>
    <property type="project" value="UniProtKB-UniRule"/>
</dbReference>
<dbReference type="Proteomes" id="UP000620133">
    <property type="component" value="Chromosome"/>
</dbReference>
<protein>
    <recommendedName>
        <fullName evidence="11 12">Galactokinase</fullName>
        <ecNumber evidence="11 12">2.7.1.6</ecNumber>
    </recommendedName>
    <alternativeName>
        <fullName evidence="11">Galactose kinase</fullName>
    </alternativeName>
</protein>
<dbReference type="NCBIfam" id="TIGR00131">
    <property type="entry name" value="gal_kin"/>
    <property type="match status" value="1"/>
</dbReference>
<evidence type="ECO:0000313" key="17">
    <source>
        <dbReference type="Proteomes" id="UP000620133"/>
    </source>
</evidence>
<evidence type="ECO:0000256" key="2">
    <source>
        <dbReference type="ARBA" id="ARBA00022490"/>
    </source>
</evidence>
<dbReference type="PRINTS" id="PR00473">
    <property type="entry name" value="GALCTOKINASE"/>
</dbReference>
<feature type="binding site" evidence="11">
    <location>
        <position position="160"/>
    </location>
    <ligand>
        <name>Mg(2+)</name>
        <dbReference type="ChEBI" id="CHEBI:18420"/>
    </ligand>
</feature>
<dbReference type="PRINTS" id="PR00959">
    <property type="entry name" value="MEVGALKINASE"/>
</dbReference>
<dbReference type="KEGG" id="manr:MPAN_001520"/>
<evidence type="ECO:0000256" key="5">
    <source>
        <dbReference type="ARBA" id="ARBA00022741"/>
    </source>
</evidence>
<dbReference type="FunFam" id="3.30.230.10:FF:000017">
    <property type="entry name" value="Galactokinase"/>
    <property type="match status" value="1"/>
</dbReference>
<dbReference type="Gene3D" id="3.30.70.890">
    <property type="entry name" value="GHMP kinase, C-terminal domain"/>
    <property type="match status" value="1"/>
</dbReference>
<evidence type="ECO:0000256" key="8">
    <source>
        <dbReference type="ARBA" id="ARBA00022842"/>
    </source>
</evidence>
<dbReference type="SUPFAM" id="SSF55060">
    <property type="entry name" value="GHMP Kinase, C-terminal domain"/>
    <property type="match status" value="1"/>
</dbReference>
<feature type="domain" description="Galactokinase N-terminal" evidence="15">
    <location>
        <begin position="7"/>
        <end position="55"/>
    </location>
</feature>
<evidence type="ECO:0000256" key="4">
    <source>
        <dbReference type="ARBA" id="ARBA00022723"/>
    </source>
</evidence>
<dbReference type="PANTHER" id="PTHR10457:SF7">
    <property type="entry name" value="GALACTOKINASE-RELATED"/>
    <property type="match status" value="1"/>
</dbReference>
<dbReference type="InterPro" id="IPR020568">
    <property type="entry name" value="Ribosomal_Su5_D2-typ_SF"/>
</dbReference>
<comment type="similarity">
    <text evidence="1 11">Belongs to the GHMP kinase family. GalK subfamily.</text>
</comment>